<evidence type="ECO:0000256" key="1">
    <source>
        <dbReference type="SAM" id="MobiDB-lite"/>
    </source>
</evidence>
<proteinExistence type="predicted"/>
<comment type="caution">
    <text evidence="2">The sequence shown here is derived from an EMBL/GenBank/DDBJ whole genome shotgun (WGS) entry which is preliminary data.</text>
</comment>
<feature type="compositionally biased region" description="Acidic residues" evidence="1">
    <location>
        <begin position="54"/>
        <end position="65"/>
    </location>
</feature>
<feature type="region of interest" description="Disordered" evidence="1">
    <location>
        <begin position="46"/>
        <end position="68"/>
    </location>
</feature>
<gene>
    <name evidence="2" type="ORF">EVA_12560</name>
</gene>
<dbReference type="AlphaFoldDB" id="J9FXP8"/>
<dbReference type="EMBL" id="AMCI01003861">
    <property type="protein sequence ID" value="EJW99333.1"/>
    <property type="molecule type" value="Genomic_DNA"/>
</dbReference>
<name>J9FXP8_9ZZZZ</name>
<reference evidence="2" key="1">
    <citation type="journal article" date="2012" name="PLoS ONE">
        <title>Gene sets for utilization of primary and secondary nutrition supplies in the distal gut of endangered iberian lynx.</title>
        <authorList>
            <person name="Alcaide M."/>
            <person name="Messina E."/>
            <person name="Richter M."/>
            <person name="Bargiela R."/>
            <person name="Peplies J."/>
            <person name="Huws S.A."/>
            <person name="Newbold C.J."/>
            <person name="Golyshin P.N."/>
            <person name="Simon M.A."/>
            <person name="Lopez G."/>
            <person name="Yakimov M.M."/>
            <person name="Ferrer M."/>
        </authorList>
    </citation>
    <scope>NUCLEOTIDE SEQUENCE</scope>
</reference>
<evidence type="ECO:0000313" key="2">
    <source>
        <dbReference type="EMBL" id="EJW99333.1"/>
    </source>
</evidence>
<protein>
    <submittedName>
        <fullName evidence="2">Uncharacterized protein</fullName>
    </submittedName>
</protein>
<accession>J9FXP8</accession>
<organism evidence="2">
    <name type="scientific">gut metagenome</name>
    <dbReference type="NCBI Taxonomy" id="749906"/>
    <lineage>
        <taxon>unclassified sequences</taxon>
        <taxon>metagenomes</taxon>
        <taxon>organismal metagenomes</taxon>
    </lineage>
</organism>
<sequence>MEELKMIRLSWEEFMKRYGPLRATVSLGRTVKDGDYVYGAGRIKLSKPVSQPSEEPETSESESEYFDEHQQALFNQNERNLAALMDRLAKQEAEKQSETKPRKKES</sequence>